<name>A0ABT0RDC1_9SPHN</name>
<feature type="transmembrane region" description="Helical" evidence="1">
    <location>
        <begin position="36"/>
        <end position="52"/>
    </location>
</feature>
<accession>A0ABT0RDC1</accession>
<dbReference type="PROSITE" id="PS00141">
    <property type="entry name" value="ASP_PROTEASE"/>
    <property type="match status" value="1"/>
</dbReference>
<evidence type="ECO:0000313" key="3">
    <source>
        <dbReference type="Proteomes" id="UP001165343"/>
    </source>
</evidence>
<dbReference type="RefSeq" id="WP_249867198.1">
    <property type="nucleotide sequence ID" value="NZ_JAMGBC010000001.1"/>
</dbReference>
<keyword evidence="1" id="KW-1133">Transmembrane helix</keyword>
<dbReference type="EMBL" id="JAMGBC010000001">
    <property type="protein sequence ID" value="MCL6678233.1"/>
    <property type="molecule type" value="Genomic_DNA"/>
</dbReference>
<feature type="transmembrane region" description="Helical" evidence="1">
    <location>
        <begin position="6"/>
        <end position="24"/>
    </location>
</feature>
<dbReference type="InterPro" id="IPR021109">
    <property type="entry name" value="Peptidase_aspartic_dom_sf"/>
</dbReference>
<dbReference type="InterPro" id="IPR001969">
    <property type="entry name" value="Aspartic_peptidase_AS"/>
</dbReference>
<dbReference type="InterPro" id="IPR034122">
    <property type="entry name" value="Retropepsin-like_bacterial"/>
</dbReference>
<comment type="caution">
    <text evidence="2">The sequence shown here is derived from an EMBL/GenBank/DDBJ whole genome shotgun (WGS) entry which is preliminary data.</text>
</comment>
<keyword evidence="1" id="KW-0812">Transmembrane</keyword>
<dbReference type="Gene3D" id="2.40.70.10">
    <property type="entry name" value="Acid Proteases"/>
    <property type="match status" value="1"/>
</dbReference>
<dbReference type="CDD" id="cd05483">
    <property type="entry name" value="retropepsin_like_bacteria"/>
    <property type="match status" value="1"/>
</dbReference>
<evidence type="ECO:0000256" key="1">
    <source>
        <dbReference type="SAM" id="Phobius"/>
    </source>
</evidence>
<evidence type="ECO:0000313" key="2">
    <source>
        <dbReference type="EMBL" id="MCL6678233.1"/>
    </source>
</evidence>
<gene>
    <name evidence="2" type="ORF">LZ519_02725</name>
</gene>
<dbReference type="SUPFAM" id="SSF50630">
    <property type="entry name" value="Acid proteases"/>
    <property type="match status" value="1"/>
</dbReference>
<keyword evidence="2" id="KW-0645">Protease</keyword>
<dbReference type="InterPro" id="IPR011969">
    <property type="entry name" value="Clan_AA_Asp_peptidase_C"/>
</dbReference>
<sequence>MGTNGPYIVFYVVAAVFVASSLIGRRTPLSTTLKMTLAWIGIFAVAFALFAFRNDFAWVGKRLWAEATGNPIVEGSTVKIPISEDGHYWVQARLNGQSVRFMVDSGASTTTIGRDTAATVGVAAEGQRVMVNTANGAAWMTQATADRLEVGTIVRSDFPVDISSQEDMNLLGMNFLSTLRGWRVEGNTLVLQP</sequence>
<dbReference type="NCBIfam" id="TIGR02281">
    <property type="entry name" value="clan_AA_DTGA"/>
    <property type="match status" value="1"/>
</dbReference>
<proteinExistence type="predicted"/>
<dbReference type="GO" id="GO:0008233">
    <property type="term" value="F:peptidase activity"/>
    <property type="evidence" value="ECO:0007669"/>
    <property type="project" value="UniProtKB-KW"/>
</dbReference>
<organism evidence="2 3">
    <name type="scientific">Sphingomonas anseongensis</name>
    <dbReference type="NCBI Taxonomy" id="2908207"/>
    <lineage>
        <taxon>Bacteria</taxon>
        <taxon>Pseudomonadati</taxon>
        <taxon>Pseudomonadota</taxon>
        <taxon>Alphaproteobacteria</taxon>
        <taxon>Sphingomonadales</taxon>
        <taxon>Sphingomonadaceae</taxon>
        <taxon>Sphingomonas</taxon>
    </lineage>
</organism>
<keyword evidence="1" id="KW-0472">Membrane</keyword>
<reference evidence="2" key="1">
    <citation type="submission" date="2022-05" db="EMBL/GenBank/DDBJ databases">
        <authorList>
            <person name="Jo J.-H."/>
            <person name="Im W.-T."/>
        </authorList>
    </citation>
    <scope>NUCLEOTIDE SEQUENCE</scope>
    <source>
        <strain evidence="2">RG327</strain>
    </source>
</reference>
<keyword evidence="2" id="KW-0378">Hydrolase</keyword>
<dbReference type="Pfam" id="PF13975">
    <property type="entry name" value="gag-asp_proteas"/>
    <property type="match status" value="1"/>
</dbReference>
<keyword evidence="3" id="KW-1185">Reference proteome</keyword>
<protein>
    <submittedName>
        <fullName evidence="2">TIGR02281 family clan AA aspartic protease</fullName>
        <ecNumber evidence="2">3.4.23.-</ecNumber>
    </submittedName>
</protein>
<dbReference type="GO" id="GO:0006508">
    <property type="term" value="P:proteolysis"/>
    <property type="evidence" value="ECO:0007669"/>
    <property type="project" value="UniProtKB-KW"/>
</dbReference>
<dbReference type="EC" id="3.4.23.-" evidence="2"/>
<dbReference type="Proteomes" id="UP001165343">
    <property type="component" value="Unassembled WGS sequence"/>
</dbReference>